<dbReference type="PANTHER" id="PTHR39337">
    <property type="entry name" value="BLR5642 PROTEIN"/>
    <property type="match status" value="1"/>
</dbReference>
<organism evidence="1 2">
    <name type="scientific">Arthrobacter nitrophenolicus</name>
    <dbReference type="NCBI Taxonomy" id="683150"/>
    <lineage>
        <taxon>Bacteria</taxon>
        <taxon>Bacillati</taxon>
        <taxon>Actinomycetota</taxon>
        <taxon>Actinomycetes</taxon>
        <taxon>Micrococcales</taxon>
        <taxon>Micrococcaceae</taxon>
        <taxon>Arthrobacter</taxon>
    </lineage>
</organism>
<proteinExistence type="predicted"/>
<evidence type="ECO:0000313" key="2">
    <source>
        <dbReference type="Proteomes" id="UP000294621"/>
    </source>
</evidence>
<accession>A0A4V3B042</accession>
<name>A0A4V3B042_9MICC</name>
<dbReference type="InterPro" id="IPR007438">
    <property type="entry name" value="DUF488"/>
</dbReference>
<reference evidence="1 2" key="1">
    <citation type="submission" date="2019-03" db="EMBL/GenBank/DDBJ databases">
        <title>Genome Sequencing and Assembly of Various Microbes Isolated from Partially Reclaimed Soil and Acid Mine Drainage (AMD) Site.</title>
        <authorList>
            <person name="Steinbock B."/>
            <person name="Bechtold R."/>
            <person name="Sevigny J.L."/>
            <person name="Thomas D."/>
            <person name="Cuthill L.R."/>
            <person name="Aveiro Johannsen E.J."/>
            <person name="Thomas K."/>
            <person name="Ghosh A."/>
        </authorList>
    </citation>
    <scope>NUCLEOTIDE SEQUENCE [LARGE SCALE GENOMIC DNA]</scope>
    <source>
        <strain evidence="1 2">S-A1</strain>
    </source>
</reference>
<sequence>MMWTEANGVIGAGYEGKDITTFVEELTVWKVRTVVDVRLNPISRKKGFSKKALTGALAEASIDYMHMPALGNPKDNREGFWLPGTPASRLAGERFESLLDSDTATEKIIELTNLAAQQRVAVLCFEASELCCHRKYVLARVKERLAALISS</sequence>
<protein>
    <submittedName>
        <fullName evidence="1">DUF488 domain-containing protein</fullName>
    </submittedName>
</protein>
<dbReference type="EMBL" id="SMZQ01000022">
    <property type="protein sequence ID" value="TDL31588.1"/>
    <property type="molecule type" value="Genomic_DNA"/>
</dbReference>
<dbReference type="Pfam" id="PF04343">
    <property type="entry name" value="DUF488"/>
    <property type="match status" value="1"/>
</dbReference>
<dbReference type="AlphaFoldDB" id="A0A4V3B042"/>
<dbReference type="PANTHER" id="PTHR39337:SF1">
    <property type="entry name" value="BLR5642 PROTEIN"/>
    <property type="match status" value="1"/>
</dbReference>
<evidence type="ECO:0000313" key="1">
    <source>
        <dbReference type="EMBL" id="TDL31588.1"/>
    </source>
</evidence>
<dbReference type="OrthoDB" id="9789109at2"/>
<comment type="caution">
    <text evidence="1">The sequence shown here is derived from an EMBL/GenBank/DDBJ whole genome shotgun (WGS) entry which is preliminary data.</text>
</comment>
<dbReference type="Proteomes" id="UP000294621">
    <property type="component" value="Unassembled WGS sequence"/>
</dbReference>
<gene>
    <name evidence="1" type="ORF">E2R57_21335</name>
</gene>